<feature type="region of interest" description="Disordered" evidence="2">
    <location>
        <begin position="77"/>
        <end position="137"/>
    </location>
</feature>
<organism evidence="4 5">
    <name type="scientific">Geranomyces variabilis</name>
    <dbReference type="NCBI Taxonomy" id="109894"/>
    <lineage>
        <taxon>Eukaryota</taxon>
        <taxon>Fungi</taxon>
        <taxon>Fungi incertae sedis</taxon>
        <taxon>Chytridiomycota</taxon>
        <taxon>Chytridiomycota incertae sedis</taxon>
        <taxon>Chytridiomycetes</taxon>
        <taxon>Spizellomycetales</taxon>
        <taxon>Powellomycetaceae</taxon>
        <taxon>Geranomyces</taxon>
    </lineage>
</organism>
<feature type="signal peptide" evidence="3">
    <location>
        <begin position="1"/>
        <end position="23"/>
    </location>
</feature>
<dbReference type="Proteomes" id="UP001212152">
    <property type="component" value="Unassembled WGS sequence"/>
</dbReference>
<feature type="coiled-coil region" evidence="1">
    <location>
        <begin position="171"/>
        <end position="198"/>
    </location>
</feature>
<evidence type="ECO:0000256" key="2">
    <source>
        <dbReference type="SAM" id="MobiDB-lite"/>
    </source>
</evidence>
<keyword evidence="5" id="KW-1185">Reference proteome</keyword>
<evidence type="ECO:0000256" key="3">
    <source>
        <dbReference type="SAM" id="SignalP"/>
    </source>
</evidence>
<sequence>MRRTLSLWAFILLALFAVNACIGATPLKRKVSDNTVKPSTPRKAQMFWDSRGEHNDRVIACALAELEASDVPRYDPGVGSSSSFGGSSGSRSPALPCNRDVIDLTGDGAGSSSSLGGYVADKGKGKGKGRAEVSSDHPGEASINVELASIKNEPEEMQWGNDFTSHELAMLEESELTADELAERAAVLKLEQDEIKDDQDERKFADISVYPRLARAPADFDEMFAVAPIHPQDVELVDDLEYKLASGLPESLHVPLNEKRRITTSWLRRYTGWTFERVRTLRRELQNIRSIKDAVDRMKELELAVPGRLQRRIDDKQRKLTEFFQNPTTVARVSSPMLSLISFSN</sequence>
<evidence type="ECO:0000313" key="5">
    <source>
        <dbReference type="Proteomes" id="UP001212152"/>
    </source>
</evidence>
<evidence type="ECO:0000313" key="4">
    <source>
        <dbReference type="EMBL" id="KAJ3170022.1"/>
    </source>
</evidence>
<reference evidence="4" key="1">
    <citation type="submission" date="2020-05" db="EMBL/GenBank/DDBJ databases">
        <title>Phylogenomic resolution of chytrid fungi.</title>
        <authorList>
            <person name="Stajich J.E."/>
            <person name="Amses K."/>
            <person name="Simmons R."/>
            <person name="Seto K."/>
            <person name="Myers J."/>
            <person name="Bonds A."/>
            <person name="Quandt C.A."/>
            <person name="Barry K."/>
            <person name="Liu P."/>
            <person name="Grigoriev I."/>
            <person name="Longcore J.E."/>
            <person name="James T.Y."/>
        </authorList>
    </citation>
    <scope>NUCLEOTIDE SEQUENCE</scope>
    <source>
        <strain evidence="4">JEL0379</strain>
    </source>
</reference>
<evidence type="ECO:0000256" key="1">
    <source>
        <dbReference type="SAM" id="Coils"/>
    </source>
</evidence>
<keyword evidence="3" id="KW-0732">Signal</keyword>
<dbReference type="AlphaFoldDB" id="A0AAD5XNX4"/>
<protein>
    <submittedName>
        <fullName evidence="4">Uncharacterized protein</fullName>
    </submittedName>
</protein>
<keyword evidence="1" id="KW-0175">Coiled coil</keyword>
<feature type="chain" id="PRO_5042230045" evidence="3">
    <location>
        <begin position="24"/>
        <end position="345"/>
    </location>
</feature>
<feature type="compositionally biased region" description="Basic and acidic residues" evidence="2">
    <location>
        <begin position="121"/>
        <end position="137"/>
    </location>
</feature>
<name>A0AAD5XNX4_9FUNG</name>
<accession>A0AAD5XNX4</accession>
<dbReference type="EMBL" id="JADGJQ010000101">
    <property type="protein sequence ID" value="KAJ3170022.1"/>
    <property type="molecule type" value="Genomic_DNA"/>
</dbReference>
<proteinExistence type="predicted"/>
<gene>
    <name evidence="4" type="ORF">HDU87_000488</name>
</gene>
<feature type="compositionally biased region" description="Low complexity" evidence="2">
    <location>
        <begin position="77"/>
        <end position="92"/>
    </location>
</feature>
<comment type="caution">
    <text evidence="4">The sequence shown here is derived from an EMBL/GenBank/DDBJ whole genome shotgun (WGS) entry which is preliminary data.</text>
</comment>